<dbReference type="Proteomes" id="UP000238042">
    <property type="component" value="Unassembled WGS sequence"/>
</dbReference>
<reference evidence="2 3" key="1">
    <citation type="submission" date="2018-02" db="EMBL/GenBank/DDBJ databases">
        <title>Genome sequences of Apibacter spp., gut symbionts of Asian honey bees.</title>
        <authorList>
            <person name="Kwong W.K."/>
            <person name="Steele M.I."/>
            <person name="Moran N.A."/>
        </authorList>
    </citation>
    <scope>NUCLEOTIDE SEQUENCE [LARGE SCALE GENOMIC DNA]</scope>
    <source>
        <strain evidence="3">wkB301</strain>
    </source>
</reference>
<gene>
    <name evidence="2" type="ORF">C4S77_11120</name>
</gene>
<evidence type="ECO:0000313" key="2">
    <source>
        <dbReference type="EMBL" id="PQL90682.1"/>
    </source>
</evidence>
<evidence type="ECO:0000256" key="1">
    <source>
        <dbReference type="SAM" id="Phobius"/>
    </source>
</evidence>
<evidence type="ECO:0000313" key="3">
    <source>
        <dbReference type="Proteomes" id="UP000238042"/>
    </source>
</evidence>
<feature type="transmembrane region" description="Helical" evidence="1">
    <location>
        <begin position="32"/>
        <end position="49"/>
    </location>
</feature>
<dbReference type="InterPro" id="IPR021257">
    <property type="entry name" value="DUF2809"/>
</dbReference>
<keyword evidence="3" id="KW-1185">Reference proteome</keyword>
<dbReference type="EMBL" id="PSZM01000046">
    <property type="protein sequence ID" value="PQL90682.1"/>
    <property type="molecule type" value="Genomic_DNA"/>
</dbReference>
<protein>
    <submittedName>
        <fullName evidence="2">DUF2809 domain-containing protein</fullName>
    </submittedName>
</protein>
<sequence>MKLRFSIYDFLFSLLFFLLEIFIGLFVKDHFIRPWGGDFLVIFLIYYFIKAFIKIPSLLLIFLVLIFACLVEIGQYFHIVDILEIKNKILRIAIGNSFSWGDILVYILGAITCYYFDSKIFNKKGKISN</sequence>
<keyword evidence="1" id="KW-0472">Membrane</keyword>
<proteinExistence type="predicted"/>
<comment type="caution">
    <text evidence="2">The sequence shown here is derived from an EMBL/GenBank/DDBJ whole genome shotgun (WGS) entry which is preliminary data.</text>
</comment>
<dbReference type="OrthoDB" id="5360192at2"/>
<keyword evidence="1" id="KW-0812">Transmembrane</keyword>
<dbReference type="Pfam" id="PF10990">
    <property type="entry name" value="DUF2809"/>
    <property type="match status" value="1"/>
</dbReference>
<dbReference type="AlphaFoldDB" id="A0A2S8A7Z2"/>
<name>A0A2S8A7Z2_9FLAO</name>
<feature type="transmembrane region" description="Helical" evidence="1">
    <location>
        <begin position="7"/>
        <end position="26"/>
    </location>
</feature>
<accession>A0A2S8A7Z2</accession>
<feature type="transmembrane region" description="Helical" evidence="1">
    <location>
        <begin position="97"/>
        <end position="116"/>
    </location>
</feature>
<feature type="transmembrane region" description="Helical" evidence="1">
    <location>
        <begin position="58"/>
        <end position="77"/>
    </location>
</feature>
<organism evidence="2 3">
    <name type="scientific">Apibacter adventoris</name>
    <dbReference type="NCBI Taxonomy" id="1679466"/>
    <lineage>
        <taxon>Bacteria</taxon>
        <taxon>Pseudomonadati</taxon>
        <taxon>Bacteroidota</taxon>
        <taxon>Flavobacteriia</taxon>
        <taxon>Flavobacteriales</taxon>
        <taxon>Weeksellaceae</taxon>
        <taxon>Apibacter</taxon>
    </lineage>
</organism>
<keyword evidence="1" id="KW-1133">Transmembrane helix</keyword>